<dbReference type="OrthoDB" id="9816034at2"/>
<keyword evidence="2" id="KW-0812">Transmembrane</keyword>
<evidence type="ECO:0000313" key="7">
    <source>
        <dbReference type="EMBL" id="CUA87077.1"/>
    </source>
</evidence>
<dbReference type="PROSITE" id="PS50887">
    <property type="entry name" value="GGDEF"/>
    <property type="match status" value="1"/>
</dbReference>
<name>A0A0K6H7Z3_9GAMM</name>
<accession>A0A0K6H7Z3</accession>
<dbReference type="Gene3D" id="3.30.70.270">
    <property type="match status" value="1"/>
</dbReference>
<dbReference type="InterPro" id="IPR001633">
    <property type="entry name" value="EAL_dom"/>
</dbReference>
<dbReference type="Pfam" id="PF00990">
    <property type="entry name" value="GGDEF"/>
    <property type="match status" value="1"/>
</dbReference>
<evidence type="ECO:0000313" key="8">
    <source>
        <dbReference type="Proteomes" id="UP000182598"/>
    </source>
</evidence>
<dbReference type="SUPFAM" id="SSF55073">
    <property type="entry name" value="Nucleotide cyclase"/>
    <property type="match status" value="1"/>
</dbReference>
<dbReference type="EMBL" id="CYHB01000004">
    <property type="protein sequence ID" value="CUA87077.1"/>
    <property type="molecule type" value="Genomic_DNA"/>
</dbReference>
<dbReference type="NCBIfam" id="TIGR00254">
    <property type="entry name" value="GGDEF"/>
    <property type="match status" value="1"/>
</dbReference>
<sequence>MKSLRLWQRISLQITVPIVVIALIILGALSYYLIKAQQEEAYQRAELELRSMVVVAQGSMNRIFAINRFDALAELLSEIHVHPQVRHAAILDSDGKFMAFYNANIVDPSIAAFIQDVPEQTIQNASRSGVTQITYHPEHKHFVAIVPVLTGPDLEVELKRNLLLISYAHDNTWYKPSSIAMNELVVFLTILFMLGILLWVGLQVVIVRPVTQLVRKLDRFAKRDKIELLPGHRYNELNLLDEALVNAAQAREQYEQRLNKLSSAVEQSSDSIVITNLDAQIEYVNQAFTDITGFSADEVVGKNPKILASGNTPASTYEAMWSALSQGKIWQGELYNRRKDGSEYREWATISPLRDEHGNITHYLASKQNITEKRAAEAQLNYLAYYDVLTGLPNRAKCLELLSQFMQQRLPRKFGAVVLFDLDGLQRINDVRGFEFGDKVLLAISERLASTVKHQADAVLGNLGGDLFGLLLPANSEREHMLAHSKVMVQEVLDEISRELMISDESLTITASAGMVMYPEYADTPEAIIRHAETAVHQAKESGGNQLVVYNPAYSYQLEQRFEIERELREALTLNQLELYVQPQQHANGEVVGLEVLCRWHHPERGIVPPGVFIEIAEKSDLIVELGDWILSEAIKLLNKLPAHLTLAVNISPRQFRKYDFVLKIERMLLRSGVEPHRLILEVTENLFVEDFEDIALKMKTLKQSGVQFSIDDFGTGYSSLGYLNQLPLDELKIDKSFVDGIGDDHKEKLVETVISMGRHLELRVVAEGVEAEHQVQYLQEQSADIICQGYYFAKPLPAIEFIERLK</sequence>
<dbReference type="SMART" id="SM00086">
    <property type="entry name" value="PAC"/>
    <property type="match status" value="1"/>
</dbReference>
<dbReference type="Gene3D" id="3.30.450.20">
    <property type="entry name" value="PAS domain"/>
    <property type="match status" value="1"/>
</dbReference>
<dbReference type="PROSITE" id="PS50113">
    <property type="entry name" value="PAC"/>
    <property type="match status" value="1"/>
</dbReference>
<evidence type="ECO:0000259" key="6">
    <source>
        <dbReference type="PROSITE" id="PS50887"/>
    </source>
</evidence>
<dbReference type="SMART" id="SM00052">
    <property type="entry name" value="EAL"/>
    <property type="match status" value="1"/>
</dbReference>
<feature type="domain" description="PAC" evidence="4">
    <location>
        <begin position="330"/>
        <end position="382"/>
    </location>
</feature>
<evidence type="ECO:0000256" key="2">
    <source>
        <dbReference type="SAM" id="Phobius"/>
    </source>
</evidence>
<dbReference type="InterPro" id="IPR043128">
    <property type="entry name" value="Rev_trsase/Diguanyl_cyclase"/>
</dbReference>
<dbReference type="SUPFAM" id="SSF55785">
    <property type="entry name" value="PYP-like sensor domain (PAS domain)"/>
    <property type="match status" value="1"/>
</dbReference>
<keyword evidence="2" id="KW-0472">Membrane</keyword>
<dbReference type="Pfam" id="PF00563">
    <property type="entry name" value="EAL"/>
    <property type="match status" value="1"/>
</dbReference>
<dbReference type="PANTHER" id="PTHR44757:SF2">
    <property type="entry name" value="BIOFILM ARCHITECTURE MAINTENANCE PROTEIN MBAA"/>
    <property type="match status" value="1"/>
</dbReference>
<dbReference type="SUPFAM" id="SSF141868">
    <property type="entry name" value="EAL domain-like"/>
    <property type="match status" value="1"/>
</dbReference>
<dbReference type="InterPro" id="IPR000160">
    <property type="entry name" value="GGDEF_dom"/>
</dbReference>
<dbReference type="CDD" id="cd18774">
    <property type="entry name" value="PDC2_HK_sensor"/>
    <property type="match status" value="1"/>
</dbReference>
<dbReference type="InterPro" id="IPR001610">
    <property type="entry name" value="PAC"/>
</dbReference>
<reference evidence="8" key="1">
    <citation type="submission" date="2015-08" db="EMBL/GenBank/DDBJ databases">
        <authorList>
            <person name="Varghese N."/>
        </authorList>
    </citation>
    <scope>NUCLEOTIDE SEQUENCE [LARGE SCALE GENOMIC DNA]</scope>
    <source>
        <strain evidence="8">DSM 27808</strain>
    </source>
</reference>
<dbReference type="SMART" id="SM00091">
    <property type="entry name" value="PAS"/>
    <property type="match status" value="1"/>
</dbReference>
<dbReference type="InterPro" id="IPR052155">
    <property type="entry name" value="Biofilm_reg_signaling"/>
</dbReference>
<proteinExistence type="predicted"/>
<dbReference type="Proteomes" id="UP000182598">
    <property type="component" value="Unassembled WGS sequence"/>
</dbReference>
<feature type="transmembrane region" description="Helical" evidence="2">
    <location>
        <begin position="12"/>
        <end position="34"/>
    </location>
</feature>
<evidence type="ECO:0000259" key="5">
    <source>
        <dbReference type="PROSITE" id="PS50883"/>
    </source>
</evidence>
<dbReference type="CDD" id="cd00130">
    <property type="entry name" value="PAS"/>
    <property type="match status" value="1"/>
</dbReference>
<feature type="domain" description="EAL" evidence="5">
    <location>
        <begin position="561"/>
        <end position="807"/>
    </location>
</feature>
<protein>
    <submittedName>
        <fullName evidence="7">PAS domain S-box/diguanylate cyclase (GGDEF) domain</fullName>
    </submittedName>
</protein>
<keyword evidence="1" id="KW-0175">Coiled coil</keyword>
<feature type="domain" description="GGDEF" evidence="6">
    <location>
        <begin position="413"/>
        <end position="552"/>
    </location>
</feature>
<organism evidence="7 8">
    <name type="scientific">Pseudidiomarina woesei</name>
    <dbReference type="NCBI Taxonomy" id="1381080"/>
    <lineage>
        <taxon>Bacteria</taxon>
        <taxon>Pseudomonadati</taxon>
        <taxon>Pseudomonadota</taxon>
        <taxon>Gammaproteobacteria</taxon>
        <taxon>Alteromonadales</taxon>
        <taxon>Idiomarinaceae</taxon>
        <taxon>Pseudidiomarina</taxon>
    </lineage>
</organism>
<feature type="coiled-coil region" evidence="1">
    <location>
        <begin position="237"/>
        <end position="271"/>
    </location>
</feature>
<dbReference type="CDD" id="cd01949">
    <property type="entry name" value="GGDEF"/>
    <property type="match status" value="1"/>
</dbReference>
<dbReference type="InterPro" id="IPR035919">
    <property type="entry name" value="EAL_sf"/>
</dbReference>
<dbReference type="SMART" id="SM00267">
    <property type="entry name" value="GGDEF"/>
    <property type="match status" value="1"/>
</dbReference>
<keyword evidence="8" id="KW-1185">Reference proteome</keyword>
<dbReference type="Pfam" id="PF13426">
    <property type="entry name" value="PAS_9"/>
    <property type="match status" value="1"/>
</dbReference>
<dbReference type="InterPro" id="IPR029787">
    <property type="entry name" value="Nucleotide_cyclase"/>
</dbReference>
<evidence type="ECO:0000259" key="4">
    <source>
        <dbReference type="PROSITE" id="PS50113"/>
    </source>
</evidence>
<dbReference type="PROSITE" id="PS50112">
    <property type="entry name" value="PAS"/>
    <property type="match status" value="1"/>
</dbReference>
<gene>
    <name evidence="7" type="ORF">Ga0061064_1710</name>
</gene>
<evidence type="ECO:0000259" key="3">
    <source>
        <dbReference type="PROSITE" id="PS50112"/>
    </source>
</evidence>
<dbReference type="PROSITE" id="PS50883">
    <property type="entry name" value="EAL"/>
    <property type="match status" value="1"/>
</dbReference>
<feature type="domain" description="PAS" evidence="3">
    <location>
        <begin position="257"/>
        <end position="303"/>
    </location>
</feature>
<dbReference type="AlphaFoldDB" id="A0A0K6H7Z3"/>
<dbReference type="Gene3D" id="3.20.20.450">
    <property type="entry name" value="EAL domain"/>
    <property type="match status" value="1"/>
</dbReference>
<keyword evidence="2" id="KW-1133">Transmembrane helix</keyword>
<evidence type="ECO:0000256" key="1">
    <source>
        <dbReference type="SAM" id="Coils"/>
    </source>
</evidence>
<dbReference type="RefSeq" id="WP_055439360.1">
    <property type="nucleotide sequence ID" value="NZ_CYHB01000004.1"/>
</dbReference>
<dbReference type="PANTHER" id="PTHR44757">
    <property type="entry name" value="DIGUANYLATE CYCLASE DGCP"/>
    <property type="match status" value="1"/>
</dbReference>
<dbReference type="CDD" id="cd01948">
    <property type="entry name" value="EAL"/>
    <property type="match status" value="1"/>
</dbReference>
<feature type="transmembrane region" description="Helical" evidence="2">
    <location>
        <begin position="184"/>
        <end position="206"/>
    </location>
</feature>
<dbReference type="InterPro" id="IPR035965">
    <property type="entry name" value="PAS-like_dom_sf"/>
</dbReference>
<dbReference type="InterPro" id="IPR000014">
    <property type="entry name" value="PAS"/>
</dbReference>
<dbReference type="InterPro" id="IPR000700">
    <property type="entry name" value="PAS-assoc_C"/>
</dbReference>
<dbReference type="NCBIfam" id="TIGR00229">
    <property type="entry name" value="sensory_box"/>
    <property type="match status" value="1"/>
</dbReference>